<evidence type="ECO:0000256" key="3">
    <source>
        <dbReference type="ARBA" id="ARBA00022525"/>
    </source>
</evidence>
<dbReference type="GO" id="GO:0005576">
    <property type="term" value="C:extracellular region"/>
    <property type="evidence" value="ECO:0007669"/>
    <property type="project" value="UniProtKB-SubCell"/>
</dbReference>
<reference evidence="5 6" key="1">
    <citation type="journal article" date="2015" name="Fungal Genet. Biol.">
        <title>Evolution of novel wood decay mechanisms in Agaricales revealed by the genome sequences of Fistulina hepatica and Cylindrobasidium torrendii.</title>
        <authorList>
            <person name="Floudas D."/>
            <person name="Held B.W."/>
            <person name="Riley R."/>
            <person name="Nagy L.G."/>
            <person name="Koehler G."/>
            <person name="Ransdell A.S."/>
            <person name="Younus H."/>
            <person name="Chow J."/>
            <person name="Chiniquy J."/>
            <person name="Lipzen A."/>
            <person name="Tritt A."/>
            <person name="Sun H."/>
            <person name="Haridas S."/>
            <person name="LaButti K."/>
            <person name="Ohm R.A."/>
            <person name="Kues U."/>
            <person name="Blanchette R.A."/>
            <person name="Grigoriev I.V."/>
            <person name="Minto R.E."/>
            <person name="Hibbett D.S."/>
        </authorList>
    </citation>
    <scope>NUCLEOTIDE SEQUENCE [LARGE SCALE GENOMIC DNA]</scope>
    <source>
        <strain evidence="5 6">ATCC 64428</strain>
    </source>
</reference>
<gene>
    <name evidence="5" type="ORF">FISHEDRAFT_69034</name>
</gene>
<evidence type="ECO:0000256" key="1">
    <source>
        <dbReference type="ARBA" id="ARBA00004340"/>
    </source>
</evidence>
<sequence length="426" mass="48933">MENIFVWCLLIDHGKKPMGQIFKVKMLFDDHVSDLQLEIKKRTPSDTHEVDADELVVWRCKDQTAFVNAETSELLQEQVNKVFNNENVERLSTMQAIADVKDQTLLVMPGAFPPSSPQSSLRDLTCVLVQLQVRVHRTMQIVSEPWERDWQKSLWPLNEDLANAIFFFMLRLRLPEGRETTTQRGDASWPFELVMKCSNAPSYNQLRRHKPRSDFLVLKSTLPRLLVEVNSAASTQWPQDLIRMLLEGSAIVRFANGFVDAFKLKKNFILVAFYIRGQGEVNRFLLFQNENGHEVFYHEHTLFLNTPVGHAEFALQLYNAVHVVGEGSEEEHHDTIDKVRQFRRALEKCEAVHPVGSFYNDTQGPKTKRAGAEVEPETIVTANGMTLELLYKKPSHILTVYRPSVPCKKFTAKKVREDSNKLEVLG</sequence>
<proteinExistence type="predicted"/>
<name>A0A0D7ANL2_9AGAR</name>
<dbReference type="OrthoDB" id="3029190at2759"/>
<protein>
    <recommendedName>
        <fullName evidence="4">Crinkler effector protein N-terminal domain-containing protein</fullName>
    </recommendedName>
</protein>
<dbReference type="AlphaFoldDB" id="A0A0D7ANL2"/>
<evidence type="ECO:0000259" key="4">
    <source>
        <dbReference type="Pfam" id="PF20147"/>
    </source>
</evidence>
<evidence type="ECO:0000256" key="2">
    <source>
        <dbReference type="ARBA" id="ARBA00004613"/>
    </source>
</evidence>
<evidence type="ECO:0000313" key="6">
    <source>
        <dbReference type="Proteomes" id="UP000054144"/>
    </source>
</evidence>
<dbReference type="EMBL" id="KN881627">
    <property type="protein sequence ID" value="KIY53172.1"/>
    <property type="molecule type" value="Genomic_DNA"/>
</dbReference>
<dbReference type="GO" id="GO:0043657">
    <property type="term" value="C:host cell"/>
    <property type="evidence" value="ECO:0007669"/>
    <property type="project" value="UniProtKB-SubCell"/>
</dbReference>
<accession>A0A0D7ANL2</accession>
<feature type="domain" description="Crinkler effector protein N-terminal" evidence="4">
    <location>
        <begin position="7"/>
        <end position="91"/>
    </location>
</feature>
<evidence type="ECO:0000313" key="5">
    <source>
        <dbReference type="EMBL" id="KIY53172.1"/>
    </source>
</evidence>
<dbReference type="Pfam" id="PF20147">
    <property type="entry name" value="Crinkler"/>
    <property type="match status" value="1"/>
</dbReference>
<dbReference type="InterPro" id="IPR045379">
    <property type="entry name" value="Crinkler_N"/>
</dbReference>
<keyword evidence="6" id="KW-1185">Reference proteome</keyword>
<dbReference type="Proteomes" id="UP000054144">
    <property type="component" value="Unassembled WGS sequence"/>
</dbReference>
<organism evidence="5 6">
    <name type="scientific">Fistulina hepatica ATCC 64428</name>
    <dbReference type="NCBI Taxonomy" id="1128425"/>
    <lineage>
        <taxon>Eukaryota</taxon>
        <taxon>Fungi</taxon>
        <taxon>Dikarya</taxon>
        <taxon>Basidiomycota</taxon>
        <taxon>Agaricomycotina</taxon>
        <taxon>Agaricomycetes</taxon>
        <taxon>Agaricomycetidae</taxon>
        <taxon>Agaricales</taxon>
        <taxon>Fistulinaceae</taxon>
        <taxon>Fistulina</taxon>
    </lineage>
</organism>
<keyword evidence="3" id="KW-0964">Secreted</keyword>
<comment type="subcellular location">
    <subcellularLocation>
        <location evidence="1">Host cell</location>
    </subcellularLocation>
    <subcellularLocation>
        <location evidence="2">Secreted</location>
    </subcellularLocation>
</comment>